<dbReference type="PANTHER" id="PTHR43080">
    <property type="entry name" value="CBS DOMAIN-CONTAINING PROTEIN CBSX3, MITOCHONDRIAL"/>
    <property type="match status" value="1"/>
</dbReference>
<accession>A0A942URN8</accession>
<keyword evidence="1 2" id="KW-0129">CBS domain</keyword>
<dbReference type="InterPro" id="IPR046342">
    <property type="entry name" value="CBS_dom_sf"/>
</dbReference>
<dbReference type="Pfam" id="PF01842">
    <property type="entry name" value="ACT"/>
    <property type="match status" value="1"/>
</dbReference>
<dbReference type="PANTHER" id="PTHR43080:SF2">
    <property type="entry name" value="CBS DOMAIN-CONTAINING PROTEIN"/>
    <property type="match status" value="1"/>
</dbReference>
<feature type="domain" description="CBS" evidence="3">
    <location>
        <begin position="78"/>
        <end position="136"/>
    </location>
</feature>
<dbReference type="AlphaFoldDB" id="A0A942URN8"/>
<keyword evidence="6" id="KW-1185">Reference proteome</keyword>
<evidence type="ECO:0000313" key="5">
    <source>
        <dbReference type="EMBL" id="MBS4222769.1"/>
    </source>
</evidence>
<evidence type="ECO:0000259" key="3">
    <source>
        <dbReference type="PROSITE" id="PS51371"/>
    </source>
</evidence>
<dbReference type="PROSITE" id="PS51671">
    <property type="entry name" value="ACT"/>
    <property type="match status" value="1"/>
</dbReference>
<dbReference type="CDD" id="cd04584">
    <property type="entry name" value="CBS_pair_AcuB_like"/>
    <property type="match status" value="1"/>
</dbReference>
<dbReference type="Gene3D" id="3.10.580.10">
    <property type="entry name" value="CBS-domain"/>
    <property type="match status" value="1"/>
</dbReference>
<reference evidence="5 6" key="1">
    <citation type="submission" date="2021-05" db="EMBL/GenBank/DDBJ databases">
        <title>Novel Bacillus species.</title>
        <authorList>
            <person name="Liu G."/>
        </authorList>
    </citation>
    <scope>NUCLEOTIDE SEQUENCE [LARGE SCALE GENOMIC DNA]</scope>
    <source>
        <strain evidence="5 6">FJAT-49682</strain>
    </source>
</reference>
<evidence type="ECO:0000259" key="4">
    <source>
        <dbReference type="PROSITE" id="PS51671"/>
    </source>
</evidence>
<proteinExistence type="predicted"/>
<name>A0A942URN8_9BACI</name>
<protein>
    <submittedName>
        <fullName evidence="5">Acetoin utilization AcuB family protein</fullName>
    </submittedName>
</protein>
<gene>
    <name evidence="5" type="ORF">KHA91_08340</name>
</gene>
<dbReference type="Proteomes" id="UP000676456">
    <property type="component" value="Unassembled WGS sequence"/>
</dbReference>
<dbReference type="InterPro" id="IPR051257">
    <property type="entry name" value="Diverse_CBS-Domain"/>
</dbReference>
<dbReference type="SMART" id="SM00116">
    <property type="entry name" value="CBS"/>
    <property type="match status" value="2"/>
</dbReference>
<sequence>MIVEQIMTKDVITLTQDDSIKSAHQLMREHTIRHLPLINQKDEIIGLVTERDIKDATPASWDDGRLQEIMKMPLSSIMKTNLITGHPLDFVEEVAVLFYDHKIGCLPIINRGKLVGIITGTDLLHTMVELTGANKPGSQIEIQVENRPGILYEVTGIFCKQNINVHSVLVYPDPDNEKYKILVFRVATMNPIKVIDQLKKEGLHVQWPNIPGMSL</sequence>
<dbReference type="PROSITE" id="PS51371">
    <property type="entry name" value="CBS"/>
    <property type="match status" value="2"/>
</dbReference>
<comment type="caution">
    <text evidence="5">The sequence shown here is derived from an EMBL/GenBank/DDBJ whole genome shotgun (WGS) entry which is preliminary data.</text>
</comment>
<dbReference type="Gene3D" id="3.30.70.260">
    <property type="match status" value="1"/>
</dbReference>
<evidence type="ECO:0000256" key="2">
    <source>
        <dbReference type="PROSITE-ProRule" id="PRU00703"/>
    </source>
</evidence>
<dbReference type="CDD" id="cd04883">
    <property type="entry name" value="ACT_AcuB"/>
    <property type="match status" value="1"/>
</dbReference>
<dbReference type="SUPFAM" id="SSF55021">
    <property type="entry name" value="ACT-like"/>
    <property type="match status" value="1"/>
</dbReference>
<dbReference type="InterPro" id="IPR045865">
    <property type="entry name" value="ACT-like_dom_sf"/>
</dbReference>
<dbReference type="EMBL" id="JAGYPN010000001">
    <property type="protein sequence ID" value="MBS4222769.1"/>
    <property type="molecule type" value="Genomic_DNA"/>
</dbReference>
<organism evidence="5 6">
    <name type="scientific">Lederbergia citrea</name>
    <dbReference type="NCBI Taxonomy" id="2833581"/>
    <lineage>
        <taxon>Bacteria</taxon>
        <taxon>Bacillati</taxon>
        <taxon>Bacillota</taxon>
        <taxon>Bacilli</taxon>
        <taxon>Bacillales</taxon>
        <taxon>Bacillaceae</taxon>
        <taxon>Lederbergia</taxon>
    </lineage>
</organism>
<dbReference type="InterPro" id="IPR002912">
    <property type="entry name" value="ACT_dom"/>
</dbReference>
<dbReference type="SUPFAM" id="SSF54631">
    <property type="entry name" value="CBS-domain pair"/>
    <property type="match status" value="1"/>
</dbReference>
<evidence type="ECO:0000313" key="6">
    <source>
        <dbReference type="Proteomes" id="UP000676456"/>
    </source>
</evidence>
<evidence type="ECO:0000256" key="1">
    <source>
        <dbReference type="ARBA" id="ARBA00023122"/>
    </source>
</evidence>
<dbReference type="RefSeq" id="WP_213097691.1">
    <property type="nucleotide sequence ID" value="NZ_JAGYPH010000001.1"/>
</dbReference>
<feature type="domain" description="CBS" evidence="3">
    <location>
        <begin position="7"/>
        <end position="64"/>
    </location>
</feature>
<dbReference type="InterPro" id="IPR000644">
    <property type="entry name" value="CBS_dom"/>
</dbReference>
<feature type="domain" description="ACT" evidence="4">
    <location>
        <begin position="139"/>
        <end position="213"/>
    </location>
</feature>
<dbReference type="Pfam" id="PF00571">
    <property type="entry name" value="CBS"/>
    <property type="match status" value="2"/>
</dbReference>